<dbReference type="OMA" id="WAAYEKN"/>
<comment type="similarity">
    <text evidence="1">Belongs to the GAMAD family.</text>
</comment>
<dbReference type="CTD" id="20216085"/>
<accession>T1G4T7</accession>
<dbReference type="eggNOG" id="KOG4107">
    <property type="taxonomic scope" value="Eukaryota"/>
</dbReference>
<dbReference type="OrthoDB" id="271745at2759"/>
<dbReference type="RefSeq" id="XP_009021007.1">
    <property type="nucleotide sequence ID" value="XM_009022759.1"/>
</dbReference>
<dbReference type="HOGENOM" id="CLU_141118_0_0_1"/>
<keyword evidence="5" id="KW-1185">Reference proteome</keyword>
<dbReference type="GO" id="GO:0071986">
    <property type="term" value="C:Ragulator complex"/>
    <property type="evidence" value="ECO:0000318"/>
    <property type="project" value="GO_Central"/>
</dbReference>
<dbReference type="PANTHER" id="PTHR13323">
    <property type="entry name" value="LATE ENDOSOMAL/LYSOSOMAL MP1 INTERACTING PROTEIN"/>
    <property type="match status" value="1"/>
</dbReference>
<dbReference type="SUPFAM" id="SSF103196">
    <property type="entry name" value="Roadblock/LC7 domain"/>
    <property type="match status" value="1"/>
</dbReference>
<dbReference type="FunFam" id="3.30.450.30:FF:000004">
    <property type="entry name" value="ragulator complex protein LAMTOR2"/>
    <property type="match status" value="1"/>
</dbReference>
<proteinExistence type="inferred from homology"/>
<reference evidence="4" key="3">
    <citation type="submission" date="2015-06" db="UniProtKB">
        <authorList>
            <consortium name="EnsemblMetazoa"/>
        </authorList>
    </citation>
    <scope>IDENTIFICATION</scope>
</reference>
<dbReference type="Gene3D" id="3.30.450.30">
    <property type="entry name" value="Dynein light chain 2a, cytoplasmic"/>
    <property type="match status" value="1"/>
</dbReference>
<sequence length="131" mass="14134">MSSVIFKPKVLTQVLSSANSDGVLCTLLLSGDGSLMAYTGYDSKNARDIAAIANNIWMHLSKNLKFTSDLDELDSVLINCQEGNVIVSRVANFLLCSYSNKDVELGLLRSKAQALVSFLQEPMKSVVAATS</sequence>
<reference evidence="5" key="1">
    <citation type="submission" date="2012-12" db="EMBL/GenBank/DDBJ databases">
        <authorList>
            <person name="Hellsten U."/>
            <person name="Grimwood J."/>
            <person name="Chapman J.A."/>
            <person name="Shapiro H."/>
            <person name="Aerts A."/>
            <person name="Otillar R.P."/>
            <person name="Terry A.Y."/>
            <person name="Boore J.L."/>
            <person name="Simakov O."/>
            <person name="Marletaz F."/>
            <person name="Cho S.-J."/>
            <person name="Edsinger-Gonzales E."/>
            <person name="Havlak P."/>
            <person name="Kuo D.-H."/>
            <person name="Larsson T."/>
            <person name="Lv J."/>
            <person name="Arendt D."/>
            <person name="Savage R."/>
            <person name="Osoegawa K."/>
            <person name="de Jong P."/>
            <person name="Lindberg D.R."/>
            <person name="Seaver E.C."/>
            <person name="Weisblat D.A."/>
            <person name="Putnam N.H."/>
            <person name="Grigoriev I.V."/>
            <person name="Rokhsar D.S."/>
        </authorList>
    </citation>
    <scope>NUCLEOTIDE SEQUENCE</scope>
</reference>
<evidence type="ECO:0000313" key="4">
    <source>
        <dbReference type="EnsemblMetazoa" id="HelroP82549"/>
    </source>
</evidence>
<evidence type="ECO:0000259" key="2">
    <source>
        <dbReference type="Pfam" id="PF03259"/>
    </source>
</evidence>
<dbReference type="EMBL" id="KB096864">
    <property type="protein sequence ID" value="ESO00836.1"/>
    <property type="molecule type" value="Genomic_DNA"/>
</dbReference>
<organism evidence="4 5">
    <name type="scientific">Helobdella robusta</name>
    <name type="common">Californian leech</name>
    <dbReference type="NCBI Taxonomy" id="6412"/>
    <lineage>
        <taxon>Eukaryota</taxon>
        <taxon>Metazoa</taxon>
        <taxon>Spiralia</taxon>
        <taxon>Lophotrochozoa</taxon>
        <taxon>Annelida</taxon>
        <taxon>Clitellata</taxon>
        <taxon>Hirudinea</taxon>
        <taxon>Rhynchobdellida</taxon>
        <taxon>Glossiphoniidae</taxon>
        <taxon>Helobdella</taxon>
    </lineage>
</organism>
<dbReference type="InParanoid" id="T1G4T7"/>
<gene>
    <name evidence="4" type="primary">20216085</name>
    <name evidence="3" type="ORF">HELRODRAFT_82549</name>
</gene>
<dbReference type="GO" id="GO:0071230">
    <property type="term" value="P:cellular response to amino acid stimulus"/>
    <property type="evidence" value="ECO:0000318"/>
    <property type="project" value="GO_Central"/>
</dbReference>
<dbReference type="STRING" id="6412.T1G4T7"/>
<dbReference type="KEGG" id="hro:HELRODRAFT_82549"/>
<evidence type="ECO:0000313" key="3">
    <source>
        <dbReference type="EMBL" id="ESO00836.1"/>
    </source>
</evidence>
<evidence type="ECO:0000256" key="1">
    <source>
        <dbReference type="ARBA" id="ARBA00007191"/>
    </source>
</evidence>
<reference evidence="3 5" key="2">
    <citation type="journal article" date="2013" name="Nature">
        <title>Insights into bilaterian evolution from three spiralian genomes.</title>
        <authorList>
            <person name="Simakov O."/>
            <person name="Marletaz F."/>
            <person name="Cho S.J."/>
            <person name="Edsinger-Gonzales E."/>
            <person name="Havlak P."/>
            <person name="Hellsten U."/>
            <person name="Kuo D.H."/>
            <person name="Larsson T."/>
            <person name="Lv J."/>
            <person name="Arendt D."/>
            <person name="Savage R."/>
            <person name="Osoegawa K."/>
            <person name="de Jong P."/>
            <person name="Grimwood J."/>
            <person name="Chapman J.A."/>
            <person name="Shapiro H."/>
            <person name="Aerts A."/>
            <person name="Otillar R.P."/>
            <person name="Terry A.Y."/>
            <person name="Boore J.L."/>
            <person name="Grigoriev I.V."/>
            <person name="Lindberg D.R."/>
            <person name="Seaver E.C."/>
            <person name="Weisblat D.A."/>
            <person name="Putnam N.H."/>
            <person name="Rokhsar D.S."/>
        </authorList>
    </citation>
    <scope>NUCLEOTIDE SEQUENCE</scope>
</reference>
<dbReference type="Pfam" id="PF03259">
    <property type="entry name" value="Robl_LC7"/>
    <property type="match status" value="1"/>
</dbReference>
<dbReference type="GeneID" id="20216085"/>
<dbReference type="AlphaFoldDB" id="T1G4T7"/>
<name>T1G4T7_HELRO</name>
<dbReference type="EnsemblMetazoa" id="HelroT82549">
    <property type="protein sequence ID" value="HelroP82549"/>
    <property type="gene ID" value="HelroG82549"/>
</dbReference>
<dbReference type="Proteomes" id="UP000015101">
    <property type="component" value="Unassembled WGS sequence"/>
</dbReference>
<dbReference type="EMBL" id="AMQM01005221">
    <property type="status" value="NOT_ANNOTATED_CDS"/>
    <property type="molecule type" value="Genomic_DNA"/>
</dbReference>
<dbReference type="GO" id="GO:0005085">
    <property type="term" value="F:guanyl-nucleotide exchange factor activity"/>
    <property type="evidence" value="ECO:0007669"/>
    <property type="project" value="InterPro"/>
</dbReference>
<feature type="domain" description="Roadblock/LAMTOR2" evidence="2">
    <location>
        <begin position="12"/>
        <end position="96"/>
    </location>
</feature>
<evidence type="ECO:0000313" key="5">
    <source>
        <dbReference type="Proteomes" id="UP000015101"/>
    </source>
</evidence>
<dbReference type="FunCoup" id="T1G4T7">
    <property type="interactions" value="403"/>
</dbReference>
<dbReference type="InterPro" id="IPR037587">
    <property type="entry name" value="LAMTOR2-like"/>
</dbReference>
<protein>
    <recommendedName>
        <fullName evidence="2">Roadblock/LAMTOR2 domain-containing protein</fullName>
    </recommendedName>
</protein>
<dbReference type="GO" id="GO:0032008">
    <property type="term" value="P:positive regulation of TOR signaling"/>
    <property type="evidence" value="ECO:0000318"/>
    <property type="project" value="GO_Central"/>
</dbReference>
<dbReference type="GO" id="GO:0060090">
    <property type="term" value="F:molecular adaptor activity"/>
    <property type="evidence" value="ECO:0007669"/>
    <property type="project" value="InterPro"/>
</dbReference>
<dbReference type="InterPro" id="IPR004942">
    <property type="entry name" value="Roadblock/LAMTOR2_dom"/>
</dbReference>